<protein>
    <submittedName>
        <fullName evidence="4">Division/outer membrane stress-associated lipid-binding lipoprotein</fullName>
    </submittedName>
</protein>
<sequence length="191" mass="20259">MNTVKFICACTLLALLQGCAAAVVAGGATAVTAANDRRTLGAQIDDKNVVLKAQRALADHPATAEGSNINVTSYNGVLLLTGQTASEQIRQQAQALVSGIDGVRDVQNQIRLGNNTAMTTRTRDGWISTKVKSQLLADEQVSGLNIKVITENAEVFLMGIVSEQEAAKAVDITRHVEGVSRVIKAFEIRSN</sequence>
<reference evidence="4 5" key="1">
    <citation type="journal article" date="2019" name="Int. J. Syst. Evol. Microbiol.">
        <title>The Global Catalogue of Microorganisms (GCM) 10K type strain sequencing project: providing services to taxonomists for standard genome sequencing and annotation.</title>
        <authorList>
            <consortium name="The Broad Institute Genomics Platform"/>
            <consortium name="The Broad Institute Genome Sequencing Center for Infectious Disease"/>
            <person name="Wu L."/>
            <person name="Ma J."/>
        </authorList>
    </citation>
    <scope>NUCLEOTIDE SEQUENCE [LARGE SCALE GENOMIC DNA]</scope>
    <source>
        <strain evidence="4 5">JCM 14331</strain>
    </source>
</reference>
<feature type="domain" description="BON" evidence="3">
    <location>
        <begin position="123"/>
        <end position="190"/>
    </location>
</feature>
<keyword evidence="1 2" id="KW-0732">Signal</keyword>
<dbReference type="Gene3D" id="3.30.1340.30">
    <property type="match status" value="1"/>
</dbReference>
<dbReference type="NCBIfam" id="NF008247">
    <property type="entry name" value="PRK11023.1"/>
    <property type="match status" value="1"/>
</dbReference>
<comment type="caution">
    <text evidence="4">The sequence shown here is derived from an EMBL/GenBank/DDBJ whole genome shotgun (WGS) entry which is preliminary data.</text>
</comment>
<keyword evidence="5" id="KW-1185">Reference proteome</keyword>
<dbReference type="PANTHER" id="PTHR34606">
    <property type="entry name" value="BON DOMAIN-CONTAINING PROTEIN"/>
    <property type="match status" value="1"/>
</dbReference>
<feature type="chain" id="PRO_5047279031" evidence="2">
    <location>
        <begin position="26"/>
        <end position="191"/>
    </location>
</feature>
<dbReference type="Proteomes" id="UP001501169">
    <property type="component" value="Unassembled WGS sequence"/>
</dbReference>
<gene>
    <name evidence="4" type="primary">dolP</name>
    <name evidence="4" type="ORF">GCM10009098_16920</name>
</gene>
<dbReference type="InterPro" id="IPR007055">
    <property type="entry name" value="BON_dom"/>
</dbReference>
<dbReference type="PROSITE" id="PS50914">
    <property type="entry name" value="BON"/>
    <property type="match status" value="2"/>
</dbReference>
<evidence type="ECO:0000256" key="1">
    <source>
        <dbReference type="ARBA" id="ARBA00022729"/>
    </source>
</evidence>
<evidence type="ECO:0000256" key="2">
    <source>
        <dbReference type="SAM" id="SignalP"/>
    </source>
</evidence>
<dbReference type="Pfam" id="PF04972">
    <property type="entry name" value="BON"/>
    <property type="match status" value="2"/>
</dbReference>
<proteinExistence type="predicted"/>
<dbReference type="InterPro" id="IPR051686">
    <property type="entry name" value="Lipoprotein_DolP"/>
</dbReference>
<dbReference type="InterPro" id="IPR014004">
    <property type="entry name" value="Transpt-assoc_nodulatn_dom_bac"/>
</dbReference>
<dbReference type="EMBL" id="BAAAEO010000002">
    <property type="protein sequence ID" value="GAA0549868.1"/>
    <property type="molecule type" value="Genomic_DNA"/>
</dbReference>
<evidence type="ECO:0000313" key="5">
    <source>
        <dbReference type="Proteomes" id="UP001501169"/>
    </source>
</evidence>
<dbReference type="PROSITE" id="PS51257">
    <property type="entry name" value="PROKAR_LIPOPROTEIN"/>
    <property type="match status" value="1"/>
</dbReference>
<organism evidence="4 5">
    <name type="scientific">Rheinheimera aquimaris</name>
    <dbReference type="NCBI Taxonomy" id="412437"/>
    <lineage>
        <taxon>Bacteria</taxon>
        <taxon>Pseudomonadati</taxon>
        <taxon>Pseudomonadota</taxon>
        <taxon>Gammaproteobacteria</taxon>
        <taxon>Chromatiales</taxon>
        <taxon>Chromatiaceae</taxon>
        <taxon>Rheinheimera</taxon>
    </lineage>
</organism>
<feature type="domain" description="BON" evidence="3">
    <location>
        <begin position="45"/>
        <end position="114"/>
    </location>
</feature>
<keyword evidence="4" id="KW-0449">Lipoprotein</keyword>
<name>A0ABN1DQS7_9GAMM</name>
<evidence type="ECO:0000259" key="3">
    <source>
        <dbReference type="PROSITE" id="PS50914"/>
    </source>
</evidence>
<dbReference type="PANTHER" id="PTHR34606:SF4">
    <property type="entry name" value="OUTER MEMBRANE LIPOPROTEIN DOLP"/>
    <property type="match status" value="1"/>
</dbReference>
<dbReference type="SMART" id="SM00749">
    <property type="entry name" value="BON"/>
    <property type="match status" value="2"/>
</dbReference>
<dbReference type="RefSeq" id="WP_134052312.1">
    <property type="nucleotide sequence ID" value="NZ_BAAAEO010000002.1"/>
</dbReference>
<accession>A0ABN1DQS7</accession>
<evidence type="ECO:0000313" key="4">
    <source>
        <dbReference type="EMBL" id="GAA0549868.1"/>
    </source>
</evidence>
<feature type="signal peptide" evidence="2">
    <location>
        <begin position="1"/>
        <end position="25"/>
    </location>
</feature>